<dbReference type="SUPFAM" id="SSF51735">
    <property type="entry name" value="NAD(P)-binding Rossmann-fold domains"/>
    <property type="match status" value="1"/>
</dbReference>
<feature type="region of interest" description="Disordered" evidence="1">
    <location>
        <begin position="305"/>
        <end position="327"/>
    </location>
</feature>
<dbReference type="InterPro" id="IPR000683">
    <property type="entry name" value="Gfo/Idh/MocA-like_OxRdtase_N"/>
</dbReference>
<organism evidence="4 5">
    <name type="scientific">Allosphingosinicella indica</name>
    <dbReference type="NCBI Taxonomy" id="941907"/>
    <lineage>
        <taxon>Bacteria</taxon>
        <taxon>Pseudomonadati</taxon>
        <taxon>Pseudomonadota</taxon>
        <taxon>Alphaproteobacteria</taxon>
        <taxon>Sphingomonadales</taxon>
        <taxon>Sphingomonadaceae</taxon>
        <taxon>Allosphingosinicella</taxon>
    </lineage>
</organism>
<name>A0A1X7G1A1_9SPHN</name>
<feature type="compositionally biased region" description="Polar residues" evidence="1">
    <location>
        <begin position="305"/>
        <end position="315"/>
    </location>
</feature>
<dbReference type="Pfam" id="PF02894">
    <property type="entry name" value="GFO_IDH_MocA_C"/>
    <property type="match status" value="1"/>
</dbReference>
<evidence type="ECO:0000259" key="3">
    <source>
        <dbReference type="Pfam" id="PF02894"/>
    </source>
</evidence>
<dbReference type="OrthoDB" id="9815825at2"/>
<evidence type="ECO:0000259" key="2">
    <source>
        <dbReference type="Pfam" id="PF01408"/>
    </source>
</evidence>
<feature type="compositionally biased region" description="Basic and acidic residues" evidence="1">
    <location>
        <begin position="318"/>
        <end position="327"/>
    </location>
</feature>
<gene>
    <name evidence="4" type="ORF">SAMN06295910_0969</name>
</gene>
<dbReference type="PANTHER" id="PTHR43249:SF1">
    <property type="entry name" value="D-GLUCOSIDE 3-DEHYDROGENASE"/>
    <property type="match status" value="1"/>
</dbReference>
<evidence type="ECO:0000313" key="4">
    <source>
        <dbReference type="EMBL" id="SMF62212.1"/>
    </source>
</evidence>
<proteinExistence type="predicted"/>
<sequence length="327" mass="35741">MTFSGSNFALIGAAGYIAPRHMQAIKATGNRVVAAMDPNDSVGVIDSYFPDSAFFVEFERFDRHIDKLKRRGDGSAVDYVAICSPNYLHDSHIRFALKAGAHAICEKPLVVNPWNAEALKDIEAESGKKVNTILQLRLHPSIIALRERVAAAVAANPTAKFAVDLTYITSRGAWYFASWKGAETKSGGIAANIGVHFFDMLLWVFGPVVSQEVDRLDWDAGSGTLVFANAEVRWFLSVNADHLPDGVKAKGQRTYRSITMDGDEIEFSDGFTDLHTESYRHIMKGEGFGLDDALPAIHLVHDIRTAQQSGSTSPSHPFADDRQTAAG</sequence>
<feature type="domain" description="Gfo/Idh/MocA-like oxidoreductase C-terminal" evidence="3">
    <location>
        <begin position="161"/>
        <end position="215"/>
    </location>
</feature>
<dbReference type="InterPro" id="IPR004104">
    <property type="entry name" value="Gfo/Idh/MocA-like_OxRdtase_C"/>
</dbReference>
<evidence type="ECO:0000313" key="5">
    <source>
        <dbReference type="Proteomes" id="UP000192934"/>
    </source>
</evidence>
<dbReference type="Gene3D" id="3.30.360.10">
    <property type="entry name" value="Dihydrodipicolinate Reductase, domain 2"/>
    <property type="match status" value="1"/>
</dbReference>
<accession>A0A1X7G1A1</accession>
<dbReference type="GO" id="GO:0000166">
    <property type="term" value="F:nucleotide binding"/>
    <property type="evidence" value="ECO:0007669"/>
    <property type="project" value="InterPro"/>
</dbReference>
<dbReference type="InterPro" id="IPR036291">
    <property type="entry name" value="NAD(P)-bd_dom_sf"/>
</dbReference>
<protein>
    <submittedName>
        <fullName evidence="4">UDP-N-acetyl-2-amino-2-deoxyglucuronate dehydrogenase</fullName>
    </submittedName>
</protein>
<dbReference type="Gene3D" id="3.40.50.720">
    <property type="entry name" value="NAD(P)-binding Rossmann-like Domain"/>
    <property type="match status" value="1"/>
</dbReference>
<dbReference type="STRING" id="941907.SAMN06295910_0969"/>
<dbReference type="Pfam" id="PF01408">
    <property type="entry name" value="GFO_IDH_MocA"/>
    <property type="match status" value="1"/>
</dbReference>
<dbReference type="Proteomes" id="UP000192934">
    <property type="component" value="Chromosome I"/>
</dbReference>
<dbReference type="AlphaFoldDB" id="A0A1X7G1A1"/>
<keyword evidence="5" id="KW-1185">Reference proteome</keyword>
<evidence type="ECO:0000256" key="1">
    <source>
        <dbReference type="SAM" id="MobiDB-lite"/>
    </source>
</evidence>
<dbReference type="RefSeq" id="WP_085217756.1">
    <property type="nucleotide sequence ID" value="NZ_LT840185.1"/>
</dbReference>
<dbReference type="PANTHER" id="PTHR43249">
    <property type="entry name" value="UDP-N-ACETYL-2-AMINO-2-DEOXY-D-GLUCURONATE OXIDASE"/>
    <property type="match status" value="1"/>
</dbReference>
<dbReference type="InterPro" id="IPR052515">
    <property type="entry name" value="Gfo/Idh/MocA_Oxidoreductase"/>
</dbReference>
<dbReference type="SUPFAM" id="SSF55347">
    <property type="entry name" value="Glyceraldehyde-3-phosphate dehydrogenase-like, C-terminal domain"/>
    <property type="match status" value="1"/>
</dbReference>
<feature type="domain" description="Gfo/Idh/MocA-like oxidoreductase N-terminal" evidence="2">
    <location>
        <begin position="7"/>
        <end position="130"/>
    </location>
</feature>
<dbReference type="EMBL" id="LT840185">
    <property type="protein sequence ID" value="SMF62212.1"/>
    <property type="molecule type" value="Genomic_DNA"/>
</dbReference>
<reference evidence="5" key="1">
    <citation type="submission" date="2017-04" db="EMBL/GenBank/DDBJ databases">
        <authorList>
            <person name="Varghese N."/>
            <person name="Submissions S."/>
        </authorList>
    </citation>
    <scope>NUCLEOTIDE SEQUENCE [LARGE SCALE GENOMIC DNA]</scope>
    <source>
        <strain evidence="5">Dd16</strain>
    </source>
</reference>